<dbReference type="InterPro" id="IPR027417">
    <property type="entry name" value="P-loop_NTPase"/>
</dbReference>
<protein>
    <submittedName>
        <fullName evidence="2">Sulfotransferase</fullName>
    </submittedName>
</protein>
<organism evidence="2 3">
    <name type="scientific">Spiribacter salinus</name>
    <dbReference type="NCBI Taxonomy" id="1335746"/>
    <lineage>
        <taxon>Bacteria</taxon>
        <taxon>Pseudomonadati</taxon>
        <taxon>Pseudomonadota</taxon>
        <taxon>Gammaproteobacteria</taxon>
        <taxon>Chromatiales</taxon>
        <taxon>Ectothiorhodospiraceae</taxon>
        <taxon>Spiribacter</taxon>
    </lineage>
</organism>
<evidence type="ECO:0000256" key="1">
    <source>
        <dbReference type="ARBA" id="ARBA00022679"/>
    </source>
</evidence>
<name>A0A540VQC7_9GAMM</name>
<dbReference type="PANTHER" id="PTHR12788">
    <property type="entry name" value="PROTEIN-TYROSINE SULFOTRANSFERASE 2"/>
    <property type="match status" value="1"/>
</dbReference>
<proteinExistence type="predicted"/>
<evidence type="ECO:0000313" key="2">
    <source>
        <dbReference type="EMBL" id="TQE98971.1"/>
    </source>
</evidence>
<dbReference type="AlphaFoldDB" id="A0A540VQC7"/>
<dbReference type="SUPFAM" id="SSF52540">
    <property type="entry name" value="P-loop containing nucleoside triphosphate hydrolases"/>
    <property type="match status" value="1"/>
</dbReference>
<dbReference type="Pfam" id="PF13469">
    <property type="entry name" value="Sulfotransfer_3"/>
    <property type="match status" value="1"/>
</dbReference>
<reference evidence="2 3" key="1">
    <citation type="submission" date="2019-06" db="EMBL/GenBank/DDBJ databases">
        <title>Metagenome assembled Genome of Spiribacter salinus SL48-SHIP from the microbial mat of Salt Lake 48 (Novosibirsk region, Russia).</title>
        <authorList>
            <person name="Shipova A."/>
            <person name="Rozanov A.S."/>
            <person name="Bryanskaya A.V."/>
            <person name="Peltek S.E."/>
        </authorList>
    </citation>
    <scope>NUCLEOTIDE SEQUENCE [LARGE SCALE GENOMIC DNA]</scope>
    <source>
        <strain evidence="2">SL48-SHIP-2</strain>
    </source>
</reference>
<feature type="non-terminal residue" evidence="2">
    <location>
        <position position="345"/>
    </location>
</feature>
<dbReference type="Gene3D" id="3.40.50.300">
    <property type="entry name" value="P-loop containing nucleotide triphosphate hydrolases"/>
    <property type="match status" value="1"/>
</dbReference>
<keyword evidence="1 2" id="KW-0808">Transferase</keyword>
<dbReference type="Proteomes" id="UP000315400">
    <property type="component" value="Unassembled WGS sequence"/>
</dbReference>
<accession>A0A540VQC7</accession>
<dbReference type="InterPro" id="IPR026634">
    <property type="entry name" value="TPST-like"/>
</dbReference>
<comment type="caution">
    <text evidence="2">The sequence shown here is derived from an EMBL/GenBank/DDBJ whole genome shotgun (WGS) entry which is preliminary data.</text>
</comment>
<evidence type="ECO:0000313" key="3">
    <source>
        <dbReference type="Proteomes" id="UP000315400"/>
    </source>
</evidence>
<dbReference type="PANTHER" id="PTHR12788:SF10">
    <property type="entry name" value="PROTEIN-TYROSINE SULFOTRANSFERASE"/>
    <property type="match status" value="1"/>
</dbReference>
<sequence length="345" mass="38310">MSDTVCQKERARGSRGVTENSPLAFIVGSGRSGTTLLAAALNRHPKISVPAETHFFTRLRLFGGWSRVSRNSEELDAFLRDMIKRAELPCTPADILSQCRSSSPSCRELFNALMASLVGGHGKPFCIEKTPSHLFSAKYIREVFPEAKLIVTIRDGRDVAKSYTRMPWAPDSYVDNLLTWRACVEEGDAILVNRDTILVKFENLVRVPEAELEKLCDFLGVAFSPSLLTPDGSETQLYTPRQKWKEKVSGAFDAAEVEKWRRELSALEGVLAMSVAHDTLKTHGFSVEGVKRKPHLCRPRLGIAPAVLREDPVLWDSVCSGLALRGWDIEAYGGRGRESSYDAVI</sequence>
<gene>
    <name evidence="2" type="ORF">FKY71_11005</name>
</gene>
<dbReference type="EMBL" id="VIFK01000106">
    <property type="protein sequence ID" value="TQE98971.1"/>
    <property type="molecule type" value="Genomic_DNA"/>
</dbReference>
<dbReference type="GO" id="GO:0008476">
    <property type="term" value="F:protein-tyrosine sulfotransferase activity"/>
    <property type="evidence" value="ECO:0007669"/>
    <property type="project" value="InterPro"/>
</dbReference>